<evidence type="ECO:0000256" key="1">
    <source>
        <dbReference type="ARBA" id="ARBA00008721"/>
    </source>
</evidence>
<evidence type="ECO:0000256" key="7">
    <source>
        <dbReference type="ARBA" id="ARBA00023049"/>
    </source>
</evidence>
<dbReference type="STRING" id="1121884.SAMN02745131_02229"/>
<evidence type="ECO:0000256" key="5">
    <source>
        <dbReference type="ARBA" id="ARBA00022801"/>
    </source>
</evidence>
<dbReference type="GO" id="GO:0006508">
    <property type="term" value="P:proteolysis"/>
    <property type="evidence" value="ECO:0007669"/>
    <property type="project" value="UniProtKB-KW"/>
</dbReference>
<evidence type="ECO:0000259" key="10">
    <source>
        <dbReference type="Pfam" id="PF05572"/>
    </source>
</evidence>
<dbReference type="SUPFAM" id="SSF55486">
    <property type="entry name" value="Metalloproteases ('zincins'), catalytic domain"/>
    <property type="match status" value="1"/>
</dbReference>
<dbReference type="Pfam" id="PF18962">
    <property type="entry name" value="Por_Secre_tail"/>
    <property type="match status" value="1"/>
</dbReference>
<keyword evidence="2" id="KW-0645">Protease</keyword>
<dbReference type="GO" id="GO:0046872">
    <property type="term" value="F:metal ion binding"/>
    <property type="evidence" value="ECO:0007669"/>
    <property type="project" value="UniProtKB-KW"/>
</dbReference>
<dbReference type="EMBL" id="FQUU01000008">
    <property type="protein sequence ID" value="SHF27862.1"/>
    <property type="molecule type" value="Genomic_DNA"/>
</dbReference>
<name>A0A1M5AD81_9BACT</name>
<dbReference type="NCBIfam" id="TIGR04183">
    <property type="entry name" value="Por_Secre_tail"/>
    <property type="match status" value="1"/>
</dbReference>
<gene>
    <name evidence="12" type="ORF">SAMN02745131_02229</name>
</gene>
<evidence type="ECO:0000256" key="8">
    <source>
        <dbReference type="ARBA" id="ARBA00023157"/>
    </source>
</evidence>
<feature type="domain" description="Peptidase M43 pregnancy-associated plasma-A" evidence="10">
    <location>
        <begin position="164"/>
        <end position="301"/>
    </location>
</feature>
<protein>
    <submittedName>
        <fullName evidence="12">Por secretion system C-terminal sorting domain-containing protein</fullName>
    </submittedName>
</protein>
<evidence type="ECO:0000256" key="2">
    <source>
        <dbReference type="ARBA" id="ARBA00022670"/>
    </source>
</evidence>
<dbReference type="Gene3D" id="3.40.390.10">
    <property type="entry name" value="Collagenase (Catalytic Domain)"/>
    <property type="match status" value="1"/>
</dbReference>
<dbReference type="OrthoDB" id="6278496at2"/>
<dbReference type="InterPro" id="IPR026444">
    <property type="entry name" value="Secre_tail"/>
</dbReference>
<dbReference type="PANTHER" id="PTHR47466:SF1">
    <property type="entry name" value="METALLOPROTEASE MEP1 (AFU_ORTHOLOGUE AFUA_1G07730)-RELATED"/>
    <property type="match status" value="1"/>
</dbReference>
<dbReference type="InterPro" id="IPR024079">
    <property type="entry name" value="MetalloPept_cat_dom_sf"/>
</dbReference>
<keyword evidence="7" id="KW-0482">Metalloprotease</keyword>
<evidence type="ECO:0000256" key="9">
    <source>
        <dbReference type="SAM" id="SignalP"/>
    </source>
</evidence>
<evidence type="ECO:0000313" key="12">
    <source>
        <dbReference type="EMBL" id="SHF27862.1"/>
    </source>
</evidence>
<evidence type="ECO:0000256" key="4">
    <source>
        <dbReference type="ARBA" id="ARBA00022729"/>
    </source>
</evidence>
<keyword evidence="13" id="KW-1185">Reference proteome</keyword>
<keyword evidence="4 9" id="KW-0732">Signal</keyword>
<keyword evidence="5" id="KW-0378">Hydrolase</keyword>
<feature type="chain" id="PRO_5012815830" evidence="9">
    <location>
        <begin position="19"/>
        <end position="408"/>
    </location>
</feature>
<organism evidence="12 13">
    <name type="scientific">Flavisolibacter ginsengisoli DSM 18119</name>
    <dbReference type="NCBI Taxonomy" id="1121884"/>
    <lineage>
        <taxon>Bacteria</taxon>
        <taxon>Pseudomonadati</taxon>
        <taxon>Bacteroidota</taxon>
        <taxon>Chitinophagia</taxon>
        <taxon>Chitinophagales</taxon>
        <taxon>Chitinophagaceae</taxon>
        <taxon>Flavisolibacter</taxon>
    </lineage>
</organism>
<evidence type="ECO:0000313" key="13">
    <source>
        <dbReference type="Proteomes" id="UP000184048"/>
    </source>
</evidence>
<proteinExistence type="inferred from homology"/>
<dbReference type="Pfam" id="PF05572">
    <property type="entry name" value="Peptidase_M43"/>
    <property type="match status" value="1"/>
</dbReference>
<dbReference type="RefSeq" id="WP_072835409.1">
    <property type="nucleotide sequence ID" value="NZ_FQUU01000008.1"/>
</dbReference>
<comment type="similarity">
    <text evidence="1">Belongs to the peptidase M43B family.</text>
</comment>
<reference evidence="12 13" key="1">
    <citation type="submission" date="2016-11" db="EMBL/GenBank/DDBJ databases">
        <authorList>
            <person name="Jaros S."/>
            <person name="Januszkiewicz K."/>
            <person name="Wedrychowicz H."/>
        </authorList>
    </citation>
    <scope>NUCLEOTIDE SEQUENCE [LARGE SCALE GENOMIC DNA]</scope>
    <source>
        <strain evidence="12 13">DSM 18119</strain>
    </source>
</reference>
<dbReference type="CDD" id="cd04275">
    <property type="entry name" value="ZnMc_pappalysin_like"/>
    <property type="match status" value="1"/>
</dbReference>
<evidence type="ECO:0000259" key="11">
    <source>
        <dbReference type="Pfam" id="PF18962"/>
    </source>
</evidence>
<sequence>MRTIVFGICLLLSTSIYAQRNCGTQSYIEVLRSAQPQLQNKLSNIEAFLQRQKMNFRVDGNFANPVIVIPVIVHVLYNDGSQNLSDDQVKSQVDALNRDFRRLNQDTSLTPQRFKEMAADVSIEFKLATADPFGRPTTGIIHKKTSLPFWKTDDKIKYNREGGDDAWDSRYYLNIWVGNIQSVIGYSSVPGCDAATDGVVIATSVFGTLNRSGTYNMGRTAVHEVGHWLGLKHIWGDYYCGDDGVDDTPVQGNFTPGCPNTFRSSCSNGALGDMYMNYMDYTGDACMNLFTNGQKLRMRSMFYEGGPRAGLLSSKGLNEPWMAEAPPVTIIPSAAIFPNPAMGDISINLDDSWIGSTIRIADMNGVVLSTFNITARIQKVPVSHLKQGMYLVQGDNGKRQLREKFIRL</sequence>
<evidence type="ECO:0000256" key="6">
    <source>
        <dbReference type="ARBA" id="ARBA00022833"/>
    </source>
</evidence>
<keyword evidence="6" id="KW-0862">Zinc</keyword>
<feature type="signal peptide" evidence="9">
    <location>
        <begin position="1"/>
        <end position="18"/>
    </location>
</feature>
<evidence type="ECO:0000256" key="3">
    <source>
        <dbReference type="ARBA" id="ARBA00022723"/>
    </source>
</evidence>
<dbReference type="Proteomes" id="UP000184048">
    <property type="component" value="Unassembled WGS sequence"/>
</dbReference>
<dbReference type="PANTHER" id="PTHR47466">
    <property type="match status" value="1"/>
</dbReference>
<dbReference type="AlphaFoldDB" id="A0A1M5AD81"/>
<dbReference type="InterPro" id="IPR008754">
    <property type="entry name" value="Peptidase_M43"/>
</dbReference>
<keyword evidence="8" id="KW-1015">Disulfide bond</keyword>
<keyword evidence="3" id="KW-0479">Metal-binding</keyword>
<accession>A0A1M5AD81</accession>
<dbReference type="GO" id="GO:0008237">
    <property type="term" value="F:metallopeptidase activity"/>
    <property type="evidence" value="ECO:0007669"/>
    <property type="project" value="UniProtKB-KW"/>
</dbReference>
<feature type="domain" description="Secretion system C-terminal sorting" evidence="11">
    <location>
        <begin position="336"/>
        <end position="406"/>
    </location>
</feature>